<sequence>MFFELCLSVCWIYSVVLVVCGCLVAWVFWLGCCDCSYWEESSMSRVLSTEQAKAAIGQVQSIITGGFTDQISALDAQGRVLSDPNVWDGPLAAEFRGSTWPETKAALDKAKEELEQLRGQLQKISQDIFSAGGGA</sequence>
<keyword evidence="1" id="KW-1133">Transmembrane helix</keyword>
<evidence type="ECO:0000256" key="1">
    <source>
        <dbReference type="SAM" id="Phobius"/>
    </source>
</evidence>
<protein>
    <recommendedName>
        <fullName evidence="3">Pyrophosphorylase</fullName>
    </recommendedName>
</protein>
<gene>
    <name evidence="2" type="ORF">ABQM86_04555</name>
</gene>
<keyword evidence="1" id="KW-0812">Transmembrane</keyword>
<dbReference type="EMBL" id="CP165735">
    <property type="protein sequence ID" value="XDV72454.1"/>
    <property type="molecule type" value="Genomic_DNA"/>
</dbReference>
<name>A0AB39YPW2_9MICC</name>
<proteinExistence type="predicted"/>
<evidence type="ECO:0008006" key="3">
    <source>
        <dbReference type="Google" id="ProtNLM"/>
    </source>
</evidence>
<accession>A0AB39YPW2</accession>
<reference evidence="2" key="1">
    <citation type="submission" date="2024-07" db="EMBL/GenBank/DDBJ databases">
        <authorList>
            <person name="Li J."/>
            <person name="Wei H."/>
            <person name="Ma J."/>
        </authorList>
    </citation>
    <scope>NUCLEOTIDE SEQUENCE</scope>
    <source>
        <strain evidence="2">AMU7</strain>
    </source>
</reference>
<feature type="transmembrane region" description="Helical" evidence="1">
    <location>
        <begin position="7"/>
        <end position="29"/>
    </location>
</feature>
<dbReference type="AlphaFoldDB" id="A0AB39YPW2"/>
<dbReference type="RefSeq" id="WP_280626706.1">
    <property type="nucleotide sequence ID" value="NZ_CP165735.1"/>
</dbReference>
<keyword evidence="1" id="KW-0472">Membrane</keyword>
<evidence type="ECO:0000313" key="2">
    <source>
        <dbReference type="EMBL" id="XDV72454.1"/>
    </source>
</evidence>
<organism evidence="2">
    <name type="scientific">Paenarthrobacter sp. AMU7</name>
    <dbReference type="NCBI Taxonomy" id="3162492"/>
    <lineage>
        <taxon>Bacteria</taxon>
        <taxon>Bacillati</taxon>
        <taxon>Actinomycetota</taxon>
        <taxon>Actinomycetes</taxon>
        <taxon>Micrococcales</taxon>
        <taxon>Micrococcaceae</taxon>
        <taxon>Paenarthrobacter</taxon>
    </lineage>
</organism>